<dbReference type="EMBL" id="JABXXP010000061">
    <property type="protein sequence ID" value="NVN10667.1"/>
    <property type="molecule type" value="Genomic_DNA"/>
</dbReference>
<comment type="similarity">
    <text evidence="2">Belongs to the MoaE family.</text>
</comment>
<keyword evidence="5" id="KW-0501">Molybdenum cofactor biosynthesis</keyword>
<name>A0A7Y7IUT1_9PROT</name>
<dbReference type="SUPFAM" id="SSF54690">
    <property type="entry name" value="Molybdopterin synthase subunit MoaE"/>
    <property type="match status" value="1"/>
</dbReference>
<dbReference type="GO" id="GO:0030366">
    <property type="term" value="F:molybdopterin synthase activity"/>
    <property type="evidence" value="ECO:0007669"/>
    <property type="project" value="UniProtKB-EC"/>
</dbReference>
<organism evidence="13 14">
    <name type="scientific">Nguyenibacter vanlangensis</name>
    <dbReference type="NCBI Taxonomy" id="1216886"/>
    <lineage>
        <taxon>Bacteria</taxon>
        <taxon>Pseudomonadati</taxon>
        <taxon>Pseudomonadota</taxon>
        <taxon>Alphaproteobacteria</taxon>
        <taxon>Acetobacterales</taxon>
        <taxon>Acetobacteraceae</taxon>
        <taxon>Nguyenibacter</taxon>
    </lineage>
</organism>
<protein>
    <recommendedName>
        <fullName evidence="4">Molybdopterin synthase catalytic subunit</fullName>
        <ecNumber evidence="3">2.8.1.12</ecNumber>
    </recommendedName>
    <alternativeName>
        <fullName evidence="10">MPT synthase subunit 2</fullName>
    </alternativeName>
    <alternativeName>
        <fullName evidence="8">Molybdenum cofactor biosynthesis protein E</fullName>
    </alternativeName>
    <alternativeName>
        <fullName evidence="9">Molybdopterin-converting factor large subunit</fullName>
    </alternativeName>
    <alternativeName>
        <fullName evidence="11">Molybdopterin-converting factor subunit 2</fullName>
    </alternativeName>
</protein>
<dbReference type="EC" id="2.8.1.12" evidence="3"/>
<evidence type="ECO:0000256" key="5">
    <source>
        <dbReference type="ARBA" id="ARBA00023150"/>
    </source>
</evidence>
<dbReference type="Pfam" id="PF02391">
    <property type="entry name" value="MoaE"/>
    <property type="match status" value="1"/>
</dbReference>
<dbReference type="RefSeq" id="WP_176639432.1">
    <property type="nucleotide sequence ID" value="NZ_JABXXP010000061.1"/>
</dbReference>
<comment type="caution">
    <text evidence="13">The sequence shown here is derived from an EMBL/GenBank/DDBJ whole genome shotgun (WGS) entry which is preliminary data.</text>
</comment>
<dbReference type="GO" id="GO:0006777">
    <property type="term" value="P:Mo-molybdopterin cofactor biosynthetic process"/>
    <property type="evidence" value="ECO:0007669"/>
    <property type="project" value="UniProtKB-KW"/>
</dbReference>
<evidence type="ECO:0000256" key="4">
    <source>
        <dbReference type="ARBA" id="ARBA00013858"/>
    </source>
</evidence>
<evidence type="ECO:0000256" key="6">
    <source>
        <dbReference type="ARBA" id="ARBA00025448"/>
    </source>
</evidence>
<proteinExistence type="inferred from homology"/>
<evidence type="ECO:0000256" key="7">
    <source>
        <dbReference type="ARBA" id="ARBA00026066"/>
    </source>
</evidence>
<dbReference type="PANTHER" id="PTHR23404">
    <property type="entry name" value="MOLYBDOPTERIN SYNTHASE RELATED"/>
    <property type="match status" value="1"/>
</dbReference>
<dbReference type="CDD" id="cd00756">
    <property type="entry name" value="MoaE"/>
    <property type="match status" value="1"/>
</dbReference>
<comment type="function">
    <text evidence="6">Converts molybdopterin precursor Z into molybdopterin. This requires the incorporation of two sulfur atoms into precursor Z to generate a dithiolene group. The sulfur is provided by MoaD.</text>
</comment>
<evidence type="ECO:0000256" key="9">
    <source>
        <dbReference type="ARBA" id="ARBA00030407"/>
    </source>
</evidence>
<comment type="catalytic activity">
    <reaction evidence="12">
        <text>2 [molybdopterin-synthase sulfur-carrier protein]-C-terminal-Gly-aminoethanethioate + cyclic pyranopterin phosphate + H2O = molybdopterin + 2 [molybdopterin-synthase sulfur-carrier protein]-C-terminal Gly-Gly + 2 H(+)</text>
        <dbReference type="Rhea" id="RHEA:26333"/>
        <dbReference type="Rhea" id="RHEA-COMP:12202"/>
        <dbReference type="Rhea" id="RHEA-COMP:19907"/>
        <dbReference type="ChEBI" id="CHEBI:15377"/>
        <dbReference type="ChEBI" id="CHEBI:15378"/>
        <dbReference type="ChEBI" id="CHEBI:58698"/>
        <dbReference type="ChEBI" id="CHEBI:59648"/>
        <dbReference type="ChEBI" id="CHEBI:90778"/>
        <dbReference type="ChEBI" id="CHEBI:232372"/>
        <dbReference type="EC" id="2.8.1.12"/>
    </reaction>
</comment>
<evidence type="ECO:0000256" key="12">
    <source>
        <dbReference type="ARBA" id="ARBA00049878"/>
    </source>
</evidence>
<evidence type="ECO:0000256" key="8">
    <source>
        <dbReference type="ARBA" id="ARBA00029745"/>
    </source>
</evidence>
<evidence type="ECO:0000256" key="10">
    <source>
        <dbReference type="ARBA" id="ARBA00030781"/>
    </source>
</evidence>
<dbReference type="UniPathway" id="UPA00344"/>
<evidence type="ECO:0000256" key="1">
    <source>
        <dbReference type="ARBA" id="ARBA00005046"/>
    </source>
</evidence>
<accession>A0A7Y7IUT1</accession>
<dbReference type="InterPro" id="IPR036563">
    <property type="entry name" value="MoaE_sf"/>
</dbReference>
<evidence type="ECO:0000256" key="11">
    <source>
        <dbReference type="ARBA" id="ARBA00032474"/>
    </source>
</evidence>
<dbReference type="Gene3D" id="3.90.1170.40">
    <property type="entry name" value="Molybdopterin biosynthesis MoaE subunit"/>
    <property type="match status" value="1"/>
</dbReference>
<gene>
    <name evidence="13" type="ORF">HUK84_05820</name>
</gene>
<dbReference type="Proteomes" id="UP000534870">
    <property type="component" value="Unassembled WGS sequence"/>
</dbReference>
<dbReference type="AlphaFoldDB" id="A0A7Y7IUT1"/>
<comment type="pathway">
    <text evidence="1">Cofactor biosynthesis; molybdopterin biosynthesis.</text>
</comment>
<evidence type="ECO:0000256" key="2">
    <source>
        <dbReference type="ARBA" id="ARBA00005426"/>
    </source>
</evidence>
<dbReference type="InterPro" id="IPR003448">
    <property type="entry name" value="Mopterin_biosynth_MoaE"/>
</dbReference>
<reference evidence="13 14" key="1">
    <citation type="submission" date="2020-06" db="EMBL/GenBank/DDBJ databases">
        <title>Description of novel acetic acid bacteria.</title>
        <authorList>
            <person name="Sombolestani A."/>
        </authorList>
    </citation>
    <scope>NUCLEOTIDE SEQUENCE [LARGE SCALE GENOMIC DNA]</scope>
    <source>
        <strain evidence="13 14">LMG 31431</strain>
    </source>
</reference>
<comment type="subunit">
    <text evidence="7">Heterotetramer of 2 MoaD subunits and 2 MoaE subunits. Also stable as homodimer. The enzyme changes between these two forms during catalysis.</text>
</comment>
<evidence type="ECO:0000313" key="14">
    <source>
        <dbReference type="Proteomes" id="UP000534870"/>
    </source>
</evidence>
<sequence length="141" mass="15543">MTRFLLAAAPVDITALRTELLQPEAGGFCCFEGWVRETNGGRAVFGLDYQAFAPLAVTEGQAILDEARAGFEITDAAAMHRSGSLRVGEIAVWIGVSAPHRDAAFRGCRYIIDEIKRRVPIWKREHYLSGIEKWVAGHDLA</sequence>
<evidence type="ECO:0000313" key="13">
    <source>
        <dbReference type="EMBL" id="NVN10667.1"/>
    </source>
</evidence>
<evidence type="ECO:0000256" key="3">
    <source>
        <dbReference type="ARBA" id="ARBA00011950"/>
    </source>
</evidence>